<keyword evidence="1" id="KW-0732">Signal</keyword>
<dbReference type="Proteomes" id="UP001501470">
    <property type="component" value="Unassembled WGS sequence"/>
</dbReference>
<accession>A0ABN2DBE6</accession>
<dbReference type="Gene3D" id="2.60.40.2030">
    <property type="match status" value="2"/>
</dbReference>
<protein>
    <recommendedName>
        <fullName evidence="5">Calx-beta domain-containing protein</fullName>
    </recommendedName>
</protein>
<feature type="region of interest" description="Disordered" evidence="4">
    <location>
        <begin position="1"/>
        <end position="20"/>
    </location>
</feature>
<evidence type="ECO:0000256" key="1">
    <source>
        <dbReference type="ARBA" id="ARBA00022729"/>
    </source>
</evidence>
<gene>
    <name evidence="6" type="ORF">GCM10009827_113160</name>
</gene>
<dbReference type="SUPFAM" id="SSF141072">
    <property type="entry name" value="CalX-like"/>
    <property type="match status" value="2"/>
</dbReference>
<name>A0ABN2DBE6_9ACTN</name>
<feature type="domain" description="Calx-beta" evidence="5">
    <location>
        <begin position="31"/>
        <end position="132"/>
    </location>
</feature>
<keyword evidence="7" id="KW-1185">Reference proteome</keyword>
<proteinExistence type="predicted"/>
<evidence type="ECO:0000313" key="6">
    <source>
        <dbReference type="EMBL" id="GAA1572525.1"/>
    </source>
</evidence>
<evidence type="ECO:0000256" key="2">
    <source>
        <dbReference type="ARBA" id="ARBA00022737"/>
    </source>
</evidence>
<evidence type="ECO:0000313" key="7">
    <source>
        <dbReference type="Proteomes" id="UP001501470"/>
    </source>
</evidence>
<dbReference type="EMBL" id="BAAAQD010000048">
    <property type="protein sequence ID" value="GAA1572525.1"/>
    <property type="molecule type" value="Genomic_DNA"/>
</dbReference>
<sequence>MSLAVAVAPAPPGRSAAAEPCRRTVDVQPMVTAGERAGTLTFVVESGGCAAAGEVGYTVTAGSALPAADFALAGGVLRWAAGDTGERSIVARIADDQMREAALEDFTVRLTAAGGGVVVRHGTATGRILDDDGPDLGWAADDAVVPIVPMLGHGYFCPPPPPPPPRPPLTYVWQTGDGTAKAGVDYVAVAGRTQTVPAGATRVPFEVTLLPRPAGTPSRWFTVRIVAVSAGVVVDAEAVVTIDGP</sequence>
<reference evidence="6 7" key="1">
    <citation type="journal article" date="2019" name="Int. J. Syst. Evol. Microbiol.">
        <title>The Global Catalogue of Microorganisms (GCM) 10K type strain sequencing project: providing services to taxonomists for standard genome sequencing and annotation.</title>
        <authorList>
            <consortium name="The Broad Institute Genomics Platform"/>
            <consortium name="The Broad Institute Genome Sequencing Center for Infectious Disease"/>
            <person name="Wu L."/>
            <person name="Ma J."/>
        </authorList>
    </citation>
    <scope>NUCLEOTIDE SEQUENCE [LARGE SCALE GENOMIC DNA]</scope>
    <source>
        <strain evidence="6 7">JCM 15933</strain>
    </source>
</reference>
<keyword evidence="2" id="KW-0677">Repeat</keyword>
<feature type="domain" description="Calx-beta" evidence="5">
    <location>
        <begin position="174"/>
        <end position="227"/>
    </location>
</feature>
<evidence type="ECO:0000256" key="4">
    <source>
        <dbReference type="SAM" id="MobiDB-lite"/>
    </source>
</evidence>
<dbReference type="InterPro" id="IPR038081">
    <property type="entry name" value="CalX-like_sf"/>
</dbReference>
<evidence type="ECO:0000256" key="3">
    <source>
        <dbReference type="ARBA" id="ARBA00022837"/>
    </source>
</evidence>
<comment type="caution">
    <text evidence="6">The sequence shown here is derived from an EMBL/GenBank/DDBJ whole genome shotgun (WGS) entry which is preliminary data.</text>
</comment>
<evidence type="ECO:0000259" key="5">
    <source>
        <dbReference type="Pfam" id="PF03160"/>
    </source>
</evidence>
<dbReference type="Pfam" id="PF03160">
    <property type="entry name" value="Calx-beta"/>
    <property type="match status" value="2"/>
</dbReference>
<keyword evidence="3" id="KW-0106">Calcium</keyword>
<dbReference type="InterPro" id="IPR003644">
    <property type="entry name" value="Calx_beta"/>
</dbReference>
<organism evidence="6 7">
    <name type="scientific">Dactylosporangium maewongense</name>
    <dbReference type="NCBI Taxonomy" id="634393"/>
    <lineage>
        <taxon>Bacteria</taxon>
        <taxon>Bacillati</taxon>
        <taxon>Actinomycetota</taxon>
        <taxon>Actinomycetes</taxon>
        <taxon>Micromonosporales</taxon>
        <taxon>Micromonosporaceae</taxon>
        <taxon>Dactylosporangium</taxon>
    </lineage>
</organism>